<organism evidence="1">
    <name type="scientific">Anguilla anguilla</name>
    <name type="common">European freshwater eel</name>
    <name type="synonym">Muraena anguilla</name>
    <dbReference type="NCBI Taxonomy" id="7936"/>
    <lineage>
        <taxon>Eukaryota</taxon>
        <taxon>Metazoa</taxon>
        <taxon>Chordata</taxon>
        <taxon>Craniata</taxon>
        <taxon>Vertebrata</taxon>
        <taxon>Euteleostomi</taxon>
        <taxon>Actinopterygii</taxon>
        <taxon>Neopterygii</taxon>
        <taxon>Teleostei</taxon>
        <taxon>Anguilliformes</taxon>
        <taxon>Anguillidae</taxon>
        <taxon>Anguilla</taxon>
    </lineage>
</organism>
<sequence>MANHIARLHSTCATLANLVKKYRELQYNTPNIHSSSSKHIIHISLLIQ</sequence>
<dbReference type="EMBL" id="GBXM01009114">
    <property type="protein sequence ID" value="JAH99463.1"/>
    <property type="molecule type" value="Transcribed_RNA"/>
</dbReference>
<name>A0A0E9XCR1_ANGAN</name>
<accession>A0A0E9XCR1</accession>
<proteinExistence type="predicted"/>
<reference evidence="1" key="2">
    <citation type="journal article" date="2015" name="Fish Shellfish Immunol.">
        <title>Early steps in the European eel (Anguilla anguilla)-Vibrio vulnificus interaction in the gills: Role of the RtxA13 toxin.</title>
        <authorList>
            <person name="Callol A."/>
            <person name="Pajuelo D."/>
            <person name="Ebbesson L."/>
            <person name="Teles M."/>
            <person name="MacKenzie S."/>
            <person name="Amaro C."/>
        </authorList>
    </citation>
    <scope>NUCLEOTIDE SEQUENCE</scope>
</reference>
<reference evidence="1" key="1">
    <citation type="submission" date="2014-11" db="EMBL/GenBank/DDBJ databases">
        <authorList>
            <person name="Amaro Gonzalez C."/>
        </authorList>
    </citation>
    <scope>NUCLEOTIDE SEQUENCE</scope>
</reference>
<protein>
    <submittedName>
        <fullName evidence="1">Uncharacterized protein</fullName>
    </submittedName>
</protein>
<dbReference type="AlphaFoldDB" id="A0A0E9XCR1"/>
<evidence type="ECO:0000313" key="1">
    <source>
        <dbReference type="EMBL" id="JAH99463.1"/>
    </source>
</evidence>